<gene>
    <name evidence="2" type="ORF">KO353_03600</name>
</gene>
<reference evidence="2" key="1">
    <citation type="submission" date="2021-06" db="EMBL/GenBank/DDBJ databases">
        <title>Elioraea tepida, sp. nov., a moderately thermophilic aerobic anoxygenic phototrophic bacterium isolated from an alkaline siliceous hot spring mat community in Yellowstone National Park, WY, USA.</title>
        <authorList>
            <person name="Saini M.K."/>
            <person name="Yoshida S."/>
            <person name="Sebastian A."/>
            <person name="Hirose S."/>
            <person name="Hara E."/>
            <person name="Tamaki H."/>
            <person name="Soulier N.T."/>
            <person name="Albert I."/>
            <person name="Hanada S."/>
            <person name="Bryant D.A."/>
            <person name="Tank M."/>
        </authorList>
    </citation>
    <scope>NUCLEOTIDE SEQUENCE</scope>
    <source>
        <strain evidence="2">MS-P2</strain>
    </source>
</reference>
<dbReference type="GO" id="GO:0005737">
    <property type="term" value="C:cytoplasm"/>
    <property type="evidence" value="ECO:0007669"/>
    <property type="project" value="TreeGrafter"/>
</dbReference>
<dbReference type="Pfam" id="PF01266">
    <property type="entry name" value="DAO"/>
    <property type="match status" value="1"/>
</dbReference>
<evidence type="ECO:0000313" key="2">
    <source>
        <dbReference type="EMBL" id="QXM25335.1"/>
    </source>
</evidence>
<dbReference type="Proteomes" id="UP000694001">
    <property type="component" value="Chromosome"/>
</dbReference>
<evidence type="ECO:0000259" key="1">
    <source>
        <dbReference type="Pfam" id="PF01266"/>
    </source>
</evidence>
<keyword evidence="3" id="KW-1185">Reference proteome</keyword>
<dbReference type="PANTHER" id="PTHR13847:SF281">
    <property type="entry name" value="FAD DEPENDENT OXIDOREDUCTASE DOMAIN-CONTAINING PROTEIN"/>
    <property type="match status" value="1"/>
</dbReference>
<sequence length="437" mass="47344">MSGWTSMRAGGFKTTPWWWEAAEPAPQLREPLPEEAEVAIIGGGYTGLSAALTLGRLGIRATVIEAERIGFGASSRNGGMVSGGLKLARTDFAARFGAERAERLVREAAGSFAFLEETLAREGIACHYRRTGRLVAAWTRAHYEAMASRAEWLAEVTGGAVTMLPPGRMREELGSDHYRGGMVVEMAGALHPALYVQGLAAAARRAGATLIDGTRVAGVARDGDGFRLATTRGALKARALLVATNGYTGPATPWVQRRLIPVGSYMIATEELPEDTVCRLFPNGRMVSDSKRVLNYFRPAPDGRRVLWGGRASFAPTTPEAAAPVLLRFMSEVFPELREVRLTHAWTGNVAFTFDFLPHLGVHEGMHYAVGCQGSGVAMQTWLGHRAALRISGQANAATAFDDLPFPTLPFYAGTPWFLPIVGTWYRLKDRLDRLAA</sequence>
<proteinExistence type="predicted"/>
<dbReference type="InterPro" id="IPR006076">
    <property type="entry name" value="FAD-dep_OxRdtase"/>
</dbReference>
<accession>A0A975U312</accession>
<protein>
    <submittedName>
        <fullName evidence="2">FAD-binding oxidoreductase</fullName>
    </submittedName>
</protein>
<feature type="domain" description="FAD dependent oxidoreductase" evidence="1">
    <location>
        <begin position="38"/>
        <end position="388"/>
    </location>
</feature>
<dbReference type="KEGG" id="elio:KO353_03600"/>
<dbReference type="RefSeq" id="WP_218286391.1">
    <property type="nucleotide sequence ID" value="NZ_CP076448.1"/>
</dbReference>
<organism evidence="2 3">
    <name type="scientific">Elioraea tepida</name>
    <dbReference type="NCBI Taxonomy" id="2843330"/>
    <lineage>
        <taxon>Bacteria</taxon>
        <taxon>Pseudomonadati</taxon>
        <taxon>Pseudomonadota</taxon>
        <taxon>Alphaproteobacteria</taxon>
        <taxon>Acetobacterales</taxon>
        <taxon>Elioraeaceae</taxon>
        <taxon>Elioraea</taxon>
    </lineage>
</organism>
<dbReference type="AlphaFoldDB" id="A0A975U312"/>
<name>A0A975U312_9PROT</name>
<dbReference type="PANTHER" id="PTHR13847">
    <property type="entry name" value="SARCOSINE DEHYDROGENASE-RELATED"/>
    <property type="match status" value="1"/>
</dbReference>
<evidence type="ECO:0000313" key="3">
    <source>
        <dbReference type="Proteomes" id="UP000694001"/>
    </source>
</evidence>
<dbReference type="EMBL" id="CP076448">
    <property type="protein sequence ID" value="QXM25335.1"/>
    <property type="molecule type" value="Genomic_DNA"/>
</dbReference>